<gene>
    <name evidence="2" type="ORF">A2938_00915</name>
</gene>
<reference evidence="2 3" key="1">
    <citation type="journal article" date="2016" name="Nat. Commun.">
        <title>Thousands of microbial genomes shed light on interconnected biogeochemical processes in an aquifer system.</title>
        <authorList>
            <person name="Anantharaman K."/>
            <person name="Brown C.T."/>
            <person name="Hug L.A."/>
            <person name="Sharon I."/>
            <person name="Castelle C.J."/>
            <person name="Probst A.J."/>
            <person name="Thomas B.C."/>
            <person name="Singh A."/>
            <person name="Wilkins M.J."/>
            <person name="Karaoz U."/>
            <person name="Brodie E.L."/>
            <person name="Williams K.H."/>
            <person name="Hubbard S.S."/>
            <person name="Banfield J.F."/>
        </authorList>
    </citation>
    <scope>NUCLEOTIDE SEQUENCE [LARGE SCALE GENOMIC DNA]</scope>
</reference>
<dbReference type="AlphaFoldDB" id="A0A1G2NE82"/>
<comment type="caution">
    <text evidence="2">The sequence shown here is derived from an EMBL/GenBank/DDBJ whole genome shotgun (WGS) entry which is preliminary data.</text>
</comment>
<dbReference type="Proteomes" id="UP000177797">
    <property type="component" value="Unassembled WGS sequence"/>
</dbReference>
<evidence type="ECO:0000256" key="1">
    <source>
        <dbReference type="SAM" id="Phobius"/>
    </source>
</evidence>
<dbReference type="EMBL" id="MHSA01000012">
    <property type="protein sequence ID" value="OHA34398.1"/>
    <property type="molecule type" value="Genomic_DNA"/>
</dbReference>
<keyword evidence="1" id="KW-1133">Transmembrane helix</keyword>
<accession>A0A1G2NE82</accession>
<protein>
    <submittedName>
        <fullName evidence="2">Uncharacterized protein</fullName>
    </submittedName>
</protein>
<sequence length="112" mass="12194">MAEYIESVRRDIMRRVYVVFFVRKVVKPFVIKMGSVAALAVAVAALVSVQNVLGNMPSPAEFVSFGKFIFSAFANTELSVQALSLAVAVLAAFAVRDLARVSRLIGVRRVAM</sequence>
<feature type="transmembrane region" description="Helical" evidence="1">
    <location>
        <begin position="78"/>
        <end position="99"/>
    </location>
</feature>
<proteinExistence type="predicted"/>
<keyword evidence="1" id="KW-0812">Transmembrane</keyword>
<name>A0A1G2NE82_9BACT</name>
<keyword evidence="1" id="KW-0472">Membrane</keyword>
<evidence type="ECO:0000313" key="3">
    <source>
        <dbReference type="Proteomes" id="UP000177797"/>
    </source>
</evidence>
<organism evidence="2 3">
    <name type="scientific">Candidatus Taylorbacteria bacterium RIFCSPLOWO2_01_FULL_48_100</name>
    <dbReference type="NCBI Taxonomy" id="1802322"/>
    <lineage>
        <taxon>Bacteria</taxon>
        <taxon>Candidatus Tayloriibacteriota</taxon>
    </lineage>
</organism>
<evidence type="ECO:0000313" key="2">
    <source>
        <dbReference type="EMBL" id="OHA34398.1"/>
    </source>
</evidence>